<dbReference type="OrthoDB" id="5431013at2759"/>
<organism evidence="2 3">
    <name type="scientific">Lasallia pustulata</name>
    <dbReference type="NCBI Taxonomy" id="136370"/>
    <lineage>
        <taxon>Eukaryota</taxon>
        <taxon>Fungi</taxon>
        <taxon>Dikarya</taxon>
        <taxon>Ascomycota</taxon>
        <taxon>Pezizomycotina</taxon>
        <taxon>Lecanoromycetes</taxon>
        <taxon>OSLEUM clade</taxon>
        <taxon>Umbilicariomycetidae</taxon>
        <taxon>Umbilicariales</taxon>
        <taxon>Umbilicariaceae</taxon>
        <taxon>Lasallia</taxon>
    </lineage>
</organism>
<gene>
    <name evidence="2" type="ORF">FRX48_02109</name>
</gene>
<accession>A0A5M8PYD7</accession>
<name>A0A5M8PYD7_9LECA</name>
<evidence type="ECO:0000313" key="2">
    <source>
        <dbReference type="EMBL" id="KAA6413748.1"/>
    </source>
</evidence>
<sequence>MTDIGIIGSVIGIARAGAKFTVTLYTFAETVNSADKSIRDVARDVSITSTVLSQLASVMDQDKKAKITKDDAIKTVDVAVRGCSDVFKEIDTALEKSISNINAGKAKAALEKMKWAASNEPKMGLLRSNLERMKSSVLLLLSVLSYARDIATDHLDPQNKPNRRSQVVELNRSKAENRRRHEELLKAINSVNIRPSESPESNKIPRIARKPVARGSSKPPPFLEVLEPTDPTTSIVSELALYATRVHHLLARIDSTSRHIQTVGPSVTDRLKYEYKDASTFLDQRLLLLDRRPPMDEVFAGETFGRYTRTGSAAFGANYQARSRLAGALHSPQVPEALAGDGEQQEWQEQQTLAVQQAQQQALRAQQAGQQHQPQQLQQIQPIQIPQNTNPIPVRDITISQPPARPMSHLSL</sequence>
<protein>
    <recommendedName>
        <fullName evidence="4">Fungal N-terminal domain-containing protein</fullName>
    </recommendedName>
</protein>
<evidence type="ECO:0008006" key="4">
    <source>
        <dbReference type="Google" id="ProtNLM"/>
    </source>
</evidence>
<comment type="caution">
    <text evidence="2">The sequence shown here is derived from an EMBL/GenBank/DDBJ whole genome shotgun (WGS) entry which is preliminary data.</text>
</comment>
<feature type="compositionally biased region" description="Basic and acidic residues" evidence="1">
    <location>
        <begin position="171"/>
        <end position="180"/>
    </location>
</feature>
<dbReference type="InterPro" id="IPR039327">
    <property type="entry name" value="CON7-like"/>
</dbReference>
<dbReference type="PANTHER" id="PTHR36167:SF4">
    <property type="entry name" value="FUNGAL N-TERMINAL DOMAIN-CONTAINING PROTEIN"/>
    <property type="match status" value="1"/>
</dbReference>
<feature type="region of interest" description="Disordered" evidence="1">
    <location>
        <begin position="387"/>
        <end position="412"/>
    </location>
</feature>
<evidence type="ECO:0000256" key="1">
    <source>
        <dbReference type="SAM" id="MobiDB-lite"/>
    </source>
</evidence>
<reference evidence="2 3" key="1">
    <citation type="submission" date="2019-09" db="EMBL/GenBank/DDBJ databases">
        <title>The hologenome of the rock-dwelling lichen Lasallia pustulata.</title>
        <authorList>
            <person name="Greshake Tzovaras B."/>
            <person name="Segers F."/>
            <person name="Bicker A."/>
            <person name="Dal Grande F."/>
            <person name="Otte J."/>
            <person name="Hankeln T."/>
            <person name="Schmitt I."/>
            <person name="Ebersberger I."/>
        </authorList>
    </citation>
    <scope>NUCLEOTIDE SEQUENCE [LARGE SCALE GENOMIC DNA]</scope>
    <source>
        <strain evidence="2">A1-1</strain>
    </source>
</reference>
<dbReference type="AlphaFoldDB" id="A0A5M8PYD7"/>
<proteinExistence type="predicted"/>
<evidence type="ECO:0000313" key="3">
    <source>
        <dbReference type="Proteomes" id="UP000324767"/>
    </source>
</evidence>
<dbReference type="EMBL" id="VXIT01000003">
    <property type="protein sequence ID" value="KAA6413748.1"/>
    <property type="molecule type" value="Genomic_DNA"/>
</dbReference>
<dbReference type="PANTHER" id="PTHR36167">
    <property type="entry name" value="C2H2 FINGER DOMAIN TRANSCRIPTION FACTOR (EUROFUNG)-RELATED"/>
    <property type="match status" value="1"/>
</dbReference>
<dbReference type="GO" id="GO:0006355">
    <property type="term" value="P:regulation of DNA-templated transcription"/>
    <property type="evidence" value="ECO:0007669"/>
    <property type="project" value="InterPro"/>
</dbReference>
<dbReference type="Proteomes" id="UP000324767">
    <property type="component" value="Unassembled WGS sequence"/>
</dbReference>
<feature type="region of interest" description="Disordered" evidence="1">
    <location>
        <begin position="153"/>
        <end position="180"/>
    </location>
</feature>